<evidence type="ECO:0008006" key="9">
    <source>
        <dbReference type="Google" id="ProtNLM"/>
    </source>
</evidence>
<keyword evidence="8" id="KW-1185">Reference proteome</keyword>
<dbReference type="GeneID" id="110684181"/>
<dbReference type="Proteomes" id="UP000596660">
    <property type="component" value="Unplaced"/>
</dbReference>
<dbReference type="PANTHER" id="PTHR13234">
    <property type="entry name" value="GAMMA-INTERFERON INDUCIBLE LYSOSOMAL THIOL REDUCTASE GILT"/>
    <property type="match status" value="1"/>
</dbReference>
<evidence type="ECO:0000256" key="6">
    <source>
        <dbReference type="SAM" id="SignalP"/>
    </source>
</evidence>
<dbReference type="OMA" id="FRATVCY"/>
<dbReference type="GO" id="GO:0016671">
    <property type="term" value="F:oxidoreductase activity, acting on a sulfur group of donors, disulfide as acceptor"/>
    <property type="evidence" value="ECO:0007669"/>
    <property type="project" value="InterPro"/>
</dbReference>
<evidence type="ECO:0000313" key="7">
    <source>
        <dbReference type="EnsemblPlants" id="AUR62009690-RA:cds"/>
    </source>
</evidence>
<evidence type="ECO:0000256" key="1">
    <source>
        <dbReference type="ARBA" id="ARBA00004613"/>
    </source>
</evidence>
<dbReference type="RefSeq" id="XP_021716280.1">
    <property type="nucleotide sequence ID" value="XM_021860588.1"/>
</dbReference>
<gene>
    <name evidence="7" type="primary">LOC110684181</name>
</gene>
<dbReference type="KEGG" id="cqi:110684181"/>
<dbReference type="EnsemblPlants" id="AUR62009690-RA">
    <property type="protein sequence ID" value="AUR62009690-RA:cds"/>
    <property type="gene ID" value="AUR62009690"/>
</dbReference>
<dbReference type="GO" id="GO:0005576">
    <property type="term" value="C:extracellular region"/>
    <property type="evidence" value="ECO:0007669"/>
    <property type="project" value="UniProtKB-SubCell"/>
</dbReference>
<comment type="subcellular location">
    <subcellularLocation>
        <location evidence="1">Secreted</location>
    </subcellularLocation>
</comment>
<evidence type="ECO:0000313" key="8">
    <source>
        <dbReference type="Proteomes" id="UP000596660"/>
    </source>
</evidence>
<keyword evidence="5" id="KW-0325">Glycoprotein</keyword>
<feature type="chain" id="PRO_5030906629" description="Gamma-interferon-inducible lysosomal thiol reductase" evidence="6">
    <location>
        <begin position="25"/>
        <end position="258"/>
    </location>
</feature>
<comment type="similarity">
    <text evidence="2">Belongs to the GILT family.</text>
</comment>
<keyword evidence="3" id="KW-0964">Secreted</keyword>
<dbReference type="Gramene" id="AUR62009690-RA">
    <property type="protein sequence ID" value="AUR62009690-RA:cds"/>
    <property type="gene ID" value="AUR62009690"/>
</dbReference>
<accession>A0A803LCV1</accession>
<proteinExistence type="inferred from homology"/>
<keyword evidence="4 6" id="KW-0732">Signal</keyword>
<name>A0A803LCV1_CHEQI</name>
<evidence type="ECO:0000256" key="3">
    <source>
        <dbReference type="ARBA" id="ARBA00022525"/>
    </source>
</evidence>
<protein>
    <recommendedName>
        <fullName evidence="9">Gamma-interferon-inducible lysosomal thiol reductase</fullName>
    </recommendedName>
</protein>
<dbReference type="OrthoDB" id="958254at2759"/>
<evidence type="ECO:0000256" key="2">
    <source>
        <dbReference type="ARBA" id="ARBA00005679"/>
    </source>
</evidence>
<dbReference type="AlphaFoldDB" id="A0A803LCV1"/>
<sequence length="258" mass="28574">MASLLLQCCFFLFAYLSMIQICLGNTNTVGNVKLDLYYESLCPFSAKFIMSKLPVIFENGLMDIVDLRLFPWGNAKLASNNSITCQHGPKECLLNTVEACAIYAWPNVDVHVPFITCVESQASAGKYKEWKACFQELGLDPEPVNTCYKGEGGKQLELIYANLTASLKPPHVYVPWVVVDGKPLEDDYENFISHICKAYKGIPPTACVKTSLASALKGGVHALPLSDKENKPQRPRSNENLVLRSVMDGLDYINPAVM</sequence>
<dbReference type="PANTHER" id="PTHR13234:SF8">
    <property type="entry name" value="GAMMA-INTERFERON-INDUCIBLE LYSOSOMAL THIOL REDUCTASE"/>
    <property type="match status" value="1"/>
</dbReference>
<reference evidence="7" key="2">
    <citation type="submission" date="2021-03" db="UniProtKB">
        <authorList>
            <consortium name="EnsemblPlants"/>
        </authorList>
    </citation>
    <scope>IDENTIFICATION</scope>
</reference>
<evidence type="ECO:0000256" key="4">
    <source>
        <dbReference type="ARBA" id="ARBA00022729"/>
    </source>
</evidence>
<dbReference type="Pfam" id="PF03227">
    <property type="entry name" value="GILT"/>
    <property type="match status" value="1"/>
</dbReference>
<dbReference type="InterPro" id="IPR004911">
    <property type="entry name" value="Interferon-induced_GILT"/>
</dbReference>
<feature type="signal peptide" evidence="6">
    <location>
        <begin position="1"/>
        <end position="24"/>
    </location>
</feature>
<dbReference type="Gene3D" id="3.40.30.10">
    <property type="entry name" value="Glutaredoxin"/>
    <property type="match status" value="1"/>
</dbReference>
<dbReference type="SMR" id="A0A803LCV1"/>
<organism evidence="7 8">
    <name type="scientific">Chenopodium quinoa</name>
    <name type="common">Quinoa</name>
    <dbReference type="NCBI Taxonomy" id="63459"/>
    <lineage>
        <taxon>Eukaryota</taxon>
        <taxon>Viridiplantae</taxon>
        <taxon>Streptophyta</taxon>
        <taxon>Embryophyta</taxon>
        <taxon>Tracheophyta</taxon>
        <taxon>Spermatophyta</taxon>
        <taxon>Magnoliopsida</taxon>
        <taxon>eudicotyledons</taxon>
        <taxon>Gunneridae</taxon>
        <taxon>Pentapetalae</taxon>
        <taxon>Caryophyllales</taxon>
        <taxon>Chenopodiaceae</taxon>
        <taxon>Chenopodioideae</taxon>
        <taxon>Atripliceae</taxon>
        <taxon>Chenopodium</taxon>
    </lineage>
</organism>
<reference evidence="7" key="1">
    <citation type="journal article" date="2017" name="Nature">
        <title>The genome of Chenopodium quinoa.</title>
        <authorList>
            <person name="Jarvis D.E."/>
            <person name="Ho Y.S."/>
            <person name="Lightfoot D.J."/>
            <person name="Schmoeckel S.M."/>
            <person name="Li B."/>
            <person name="Borm T.J.A."/>
            <person name="Ohyanagi H."/>
            <person name="Mineta K."/>
            <person name="Michell C.T."/>
            <person name="Saber N."/>
            <person name="Kharbatia N.M."/>
            <person name="Rupper R.R."/>
            <person name="Sharp A.R."/>
            <person name="Dally N."/>
            <person name="Boughton B.A."/>
            <person name="Woo Y.H."/>
            <person name="Gao G."/>
            <person name="Schijlen E.G.W.M."/>
            <person name="Guo X."/>
            <person name="Momin A.A."/>
            <person name="Negrao S."/>
            <person name="Al-Babili S."/>
            <person name="Gehring C."/>
            <person name="Roessner U."/>
            <person name="Jung C."/>
            <person name="Murphy K."/>
            <person name="Arold S.T."/>
            <person name="Gojobori T."/>
            <person name="van der Linden C.G."/>
            <person name="van Loo E.N."/>
            <person name="Jellen E.N."/>
            <person name="Maughan P.J."/>
            <person name="Tester M."/>
        </authorList>
    </citation>
    <scope>NUCLEOTIDE SEQUENCE [LARGE SCALE GENOMIC DNA]</scope>
    <source>
        <strain evidence="7">cv. PI 614886</strain>
    </source>
</reference>
<evidence type="ECO:0000256" key="5">
    <source>
        <dbReference type="ARBA" id="ARBA00023180"/>
    </source>
</evidence>